<name>A0A833UUZ5_ACIBZ</name>
<dbReference type="InterPro" id="IPR040835">
    <property type="entry name" value="Nmad5"/>
</dbReference>
<dbReference type="EMBL" id="WNDP01000048">
    <property type="protein sequence ID" value="KAF1025019.1"/>
    <property type="molecule type" value="Genomic_DNA"/>
</dbReference>
<evidence type="ECO:0000313" key="3">
    <source>
        <dbReference type="Proteomes" id="UP000490535"/>
    </source>
</evidence>
<accession>A0A833UUZ5</accession>
<organism evidence="2 3">
    <name type="scientific">Acinetobacter bereziniae</name>
    <name type="common">Acinetobacter genomosp. 10</name>
    <dbReference type="NCBI Taxonomy" id="106648"/>
    <lineage>
        <taxon>Bacteria</taxon>
        <taxon>Pseudomonadati</taxon>
        <taxon>Pseudomonadota</taxon>
        <taxon>Gammaproteobacteria</taxon>
        <taxon>Moraxellales</taxon>
        <taxon>Moraxellaceae</taxon>
        <taxon>Acinetobacter</taxon>
    </lineage>
</organism>
<feature type="domain" description="Nucleotide modification associated" evidence="1">
    <location>
        <begin position="2"/>
        <end position="180"/>
    </location>
</feature>
<dbReference type="AlphaFoldDB" id="A0A833UUZ5"/>
<evidence type="ECO:0000313" key="2">
    <source>
        <dbReference type="EMBL" id="KAF1025019.1"/>
    </source>
</evidence>
<sequence length="189" mass="21541">MSRLTKQLREAMLESMLHHAFNEKRAAAFKAKSICAEKMYSDIYGKHLTAMESLPRGFLEKSSNFYISIAGRSYCVRLSEARLIGYKHDCSYHKAELYAGDEAIAIEYQKAVDACEDLESQRKQMTREITPVLESVHTFKKLWEVWPESKSLLEKFEVKPTIAILPAVQVNKLNVALGLPVSEVKDPQL</sequence>
<protein>
    <recommendedName>
        <fullName evidence="1">Nucleotide modification associated domain-containing protein</fullName>
    </recommendedName>
</protein>
<dbReference type="Pfam" id="PF18757">
    <property type="entry name" value="Nmad5"/>
    <property type="match status" value="1"/>
</dbReference>
<reference evidence="3" key="1">
    <citation type="journal article" date="2020" name="MBio">
        <title>Horizontal gene transfer to a defensive symbiont with a reduced genome amongst a multipartite beetle microbiome.</title>
        <authorList>
            <person name="Waterworth S.C."/>
            <person name="Florez L.V."/>
            <person name="Rees E.R."/>
            <person name="Hertweck C."/>
            <person name="Kaltenpoth M."/>
            <person name="Kwan J.C."/>
        </authorList>
    </citation>
    <scope>NUCLEOTIDE SEQUENCE [LARGE SCALE GENOMIC DNA]</scope>
</reference>
<dbReference type="Proteomes" id="UP000490535">
    <property type="component" value="Unassembled WGS sequence"/>
</dbReference>
<comment type="caution">
    <text evidence="2">The sequence shown here is derived from an EMBL/GenBank/DDBJ whole genome shotgun (WGS) entry which is preliminary data.</text>
</comment>
<proteinExistence type="predicted"/>
<evidence type="ECO:0000259" key="1">
    <source>
        <dbReference type="Pfam" id="PF18757"/>
    </source>
</evidence>
<gene>
    <name evidence="2" type="ORF">GAK29_02188</name>
</gene>